<evidence type="ECO:0000256" key="3">
    <source>
        <dbReference type="ARBA" id="ARBA00023002"/>
    </source>
</evidence>
<sequence length="282" mass="30369">MESQKEEKRKGLVQGALVVLLIVASFLIGSLYTKVQYLEKGGGRATTTVAGDTTGAAQAQPQAPAKPTVSLDQIKNIYKEAVVKFGDTNKKALFVEVADPSCPYCHVAAGKNPSLNSAIDKQSGRNQFTMVADGGTYVAPVEEMKKLVDAGKAAFVWLYTPGHGNGEMGTKAMYCAFEKGKFWEVHDLLMTSTGYDLLNNTIKNDKAKSQELADFLKPAFDATQMKNCLDSGKYEDQLSKDIKLASGVGVNATPGFFVNTTSFAGAYSWKDMESTVNEALGK</sequence>
<evidence type="ECO:0000256" key="5">
    <source>
        <dbReference type="ARBA" id="ARBA00023284"/>
    </source>
</evidence>
<keyword evidence="4" id="KW-1015">Disulfide bond</keyword>
<feature type="domain" description="Thioredoxin-like fold" evidence="7">
    <location>
        <begin position="144"/>
        <end position="277"/>
    </location>
</feature>
<dbReference type="PANTHER" id="PTHR13887">
    <property type="entry name" value="GLUTATHIONE S-TRANSFERASE KAPPA"/>
    <property type="match status" value="1"/>
</dbReference>
<keyword evidence="3" id="KW-0560">Oxidoreductase</keyword>
<evidence type="ECO:0000256" key="6">
    <source>
        <dbReference type="SAM" id="Phobius"/>
    </source>
</evidence>
<dbReference type="AlphaFoldDB" id="A0A0G1UM17"/>
<dbReference type="InterPro" id="IPR012336">
    <property type="entry name" value="Thioredoxin-like_fold"/>
</dbReference>
<dbReference type="GO" id="GO:0016491">
    <property type="term" value="F:oxidoreductase activity"/>
    <property type="evidence" value="ECO:0007669"/>
    <property type="project" value="UniProtKB-KW"/>
</dbReference>
<comment type="similarity">
    <text evidence="1">Belongs to the thioredoxin family. DsbA subfamily.</text>
</comment>
<name>A0A0G1UM17_9BACT</name>
<reference evidence="8 9" key="1">
    <citation type="journal article" date="2015" name="Nature">
        <title>rRNA introns, odd ribosomes, and small enigmatic genomes across a large radiation of phyla.</title>
        <authorList>
            <person name="Brown C.T."/>
            <person name="Hug L.A."/>
            <person name="Thomas B.C."/>
            <person name="Sharon I."/>
            <person name="Castelle C.J."/>
            <person name="Singh A."/>
            <person name="Wilkins M.J."/>
            <person name="Williams K.H."/>
            <person name="Banfield J.F."/>
        </authorList>
    </citation>
    <scope>NUCLEOTIDE SEQUENCE [LARGE SCALE GENOMIC DNA]</scope>
</reference>
<dbReference type="SUPFAM" id="SSF52833">
    <property type="entry name" value="Thioredoxin-like"/>
    <property type="match status" value="1"/>
</dbReference>
<dbReference type="Gene3D" id="3.40.30.10">
    <property type="entry name" value="Glutaredoxin"/>
    <property type="match status" value="1"/>
</dbReference>
<keyword evidence="6" id="KW-0812">Transmembrane</keyword>
<evidence type="ECO:0000256" key="2">
    <source>
        <dbReference type="ARBA" id="ARBA00022729"/>
    </source>
</evidence>
<feature type="transmembrane region" description="Helical" evidence="6">
    <location>
        <begin position="12"/>
        <end position="32"/>
    </location>
</feature>
<accession>A0A0G1UM17</accession>
<keyword evidence="6" id="KW-0472">Membrane</keyword>
<comment type="caution">
    <text evidence="8">The sequence shown here is derived from an EMBL/GenBank/DDBJ whole genome shotgun (WGS) entry which is preliminary data.</text>
</comment>
<proteinExistence type="inferred from homology"/>
<dbReference type="PANTHER" id="PTHR13887:SF14">
    <property type="entry name" value="DISULFIDE BOND FORMATION PROTEIN D"/>
    <property type="match status" value="1"/>
</dbReference>
<evidence type="ECO:0000256" key="1">
    <source>
        <dbReference type="ARBA" id="ARBA00005791"/>
    </source>
</evidence>
<evidence type="ECO:0000259" key="7">
    <source>
        <dbReference type="Pfam" id="PF13462"/>
    </source>
</evidence>
<evidence type="ECO:0000313" key="9">
    <source>
        <dbReference type="Proteomes" id="UP000034661"/>
    </source>
</evidence>
<gene>
    <name evidence="8" type="ORF">UY27_C0025G0006</name>
</gene>
<organism evidence="8 9">
    <name type="scientific">Candidatus Gottesmanbacteria bacterium GW2011_GWA1_48_13</name>
    <dbReference type="NCBI Taxonomy" id="1618439"/>
    <lineage>
        <taxon>Bacteria</taxon>
        <taxon>Candidatus Gottesmaniibacteriota</taxon>
    </lineage>
</organism>
<keyword evidence="2" id="KW-0732">Signal</keyword>
<keyword evidence="5" id="KW-0676">Redox-active center</keyword>
<dbReference type="InterPro" id="IPR036249">
    <property type="entry name" value="Thioredoxin-like_sf"/>
</dbReference>
<evidence type="ECO:0000256" key="4">
    <source>
        <dbReference type="ARBA" id="ARBA00023157"/>
    </source>
</evidence>
<protein>
    <submittedName>
        <fullName evidence="8">DSBA-like protein thioredoxin domain-containing protein</fullName>
    </submittedName>
</protein>
<dbReference type="EMBL" id="LCPJ01000025">
    <property type="protein sequence ID" value="KKU95174.1"/>
    <property type="molecule type" value="Genomic_DNA"/>
</dbReference>
<dbReference type="Pfam" id="PF13462">
    <property type="entry name" value="Thioredoxin_4"/>
    <property type="match status" value="1"/>
</dbReference>
<evidence type="ECO:0000313" key="8">
    <source>
        <dbReference type="EMBL" id="KKU95174.1"/>
    </source>
</evidence>
<keyword evidence="6" id="KW-1133">Transmembrane helix</keyword>
<dbReference type="Proteomes" id="UP000034661">
    <property type="component" value="Unassembled WGS sequence"/>
</dbReference>